<dbReference type="RefSeq" id="WP_115895564.1">
    <property type="nucleotide sequence ID" value="NZ_BAAFJO010000013.1"/>
</dbReference>
<dbReference type="Proteomes" id="UP000600220">
    <property type="component" value="Unassembled WGS sequence"/>
</dbReference>
<evidence type="ECO:0000313" key="1">
    <source>
        <dbReference type="EMBL" id="EGQ4386049.1"/>
    </source>
</evidence>
<accession>A0A8H9C0G6</accession>
<comment type="caution">
    <text evidence="1">The sequence shown here is derived from an EMBL/GenBank/DDBJ whole genome shotgun (WGS) entry which is preliminary data.</text>
</comment>
<protein>
    <submittedName>
        <fullName evidence="1">Uncharacterized protein</fullName>
    </submittedName>
</protein>
<dbReference type="AlphaFoldDB" id="A0A8H9C0G6"/>
<proteinExistence type="predicted"/>
<evidence type="ECO:0000313" key="2">
    <source>
        <dbReference type="Proteomes" id="UP000600220"/>
    </source>
</evidence>
<gene>
    <name evidence="1" type="ORF">EGV54_13410</name>
</gene>
<dbReference type="EMBL" id="AAXKXX010000036">
    <property type="protein sequence ID" value="EGQ4386049.1"/>
    <property type="molecule type" value="Genomic_DNA"/>
</dbReference>
<organism evidence="1 2">
    <name type="scientific">Staphylococcus pseudintermedius</name>
    <dbReference type="NCBI Taxonomy" id="283734"/>
    <lineage>
        <taxon>Bacteria</taxon>
        <taxon>Bacillati</taxon>
        <taxon>Bacillota</taxon>
        <taxon>Bacilli</taxon>
        <taxon>Bacillales</taxon>
        <taxon>Staphylococcaceae</taxon>
        <taxon>Staphylococcus</taxon>
        <taxon>Staphylococcus intermedius group</taxon>
    </lineage>
</organism>
<reference evidence="1 2" key="1">
    <citation type="submission" date="2018-11" db="EMBL/GenBank/DDBJ databases">
        <authorList>
            <consortium name="Veterinary Laboratory Investigation and Response Network"/>
        </authorList>
    </citation>
    <scope>NUCLEOTIDE SEQUENCE [LARGE SCALE GENOMIC DNA]</scope>
    <source>
        <strain evidence="1 2">SPSE-18-VL-LA-PA-Ryan-0021</strain>
    </source>
</reference>
<keyword evidence="2" id="KW-1185">Reference proteome</keyword>
<sequence>MKSIATIEAEQYLYESLLRDELNVYGCHEVTIGLSPIKKGREIVDFLTYDTNNVFRAYEIKVTKEDLKSNAKLSFVGHYNYYVLPRQLYEEVKGANLLAFNVGIVIIGEGLIKKSGRKTLSMSDNIRLLESLMRSLNRENKKNIYYRRCRNEIY</sequence>
<name>A0A8H9C0G6_STAPS</name>